<dbReference type="Pfam" id="PF01841">
    <property type="entry name" value="Transglut_core"/>
    <property type="match status" value="1"/>
</dbReference>
<evidence type="ECO:0000259" key="2">
    <source>
        <dbReference type="SMART" id="SM00460"/>
    </source>
</evidence>
<evidence type="ECO:0000313" key="4">
    <source>
        <dbReference type="Proteomes" id="UP000007129"/>
    </source>
</evidence>
<dbReference type="PANTHER" id="PTHR46333:SF5">
    <property type="entry name" value="TRANSGLUTAMINASE-LIKE DOMAIN-CONTAINING PROTEIN"/>
    <property type="match status" value="1"/>
</dbReference>
<feature type="compositionally biased region" description="Pro residues" evidence="1">
    <location>
        <begin position="37"/>
        <end position="47"/>
    </location>
</feature>
<dbReference type="GO" id="GO:0005737">
    <property type="term" value="C:cytoplasm"/>
    <property type="evidence" value="ECO:0007669"/>
    <property type="project" value="TreeGrafter"/>
</dbReference>
<dbReference type="VEuPathDB" id="FungiDB:MPH_02319"/>
<dbReference type="STRING" id="1126212.K2S089"/>
<gene>
    <name evidence="3" type="ORF">MPH_02319</name>
</gene>
<feature type="region of interest" description="Disordered" evidence="1">
    <location>
        <begin position="1"/>
        <end position="290"/>
    </location>
</feature>
<dbReference type="Proteomes" id="UP000007129">
    <property type="component" value="Unassembled WGS sequence"/>
</dbReference>
<feature type="compositionally biased region" description="Basic and acidic residues" evidence="1">
    <location>
        <begin position="188"/>
        <end position="204"/>
    </location>
</feature>
<accession>K2S089</accession>
<protein>
    <submittedName>
        <fullName evidence="3">Transglutaminase-like protein</fullName>
    </submittedName>
</protein>
<dbReference type="EMBL" id="AHHD01000088">
    <property type="protein sequence ID" value="EKG20393.1"/>
    <property type="molecule type" value="Genomic_DNA"/>
</dbReference>
<dbReference type="SUPFAM" id="SSF54001">
    <property type="entry name" value="Cysteine proteinases"/>
    <property type="match status" value="1"/>
</dbReference>
<proteinExistence type="predicted"/>
<dbReference type="InterPro" id="IPR002931">
    <property type="entry name" value="Transglutaminase-like"/>
</dbReference>
<evidence type="ECO:0000256" key="1">
    <source>
        <dbReference type="SAM" id="MobiDB-lite"/>
    </source>
</evidence>
<reference evidence="3 4" key="1">
    <citation type="journal article" date="2012" name="BMC Genomics">
        <title>Tools to kill: Genome of one of the most destructive plant pathogenic fungi Macrophomina phaseolina.</title>
        <authorList>
            <person name="Islam M.S."/>
            <person name="Haque M.S."/>
            <person name="Islam M.M."/>
            <person name="Emdad E.M."/>
            <person name="Halim A."/>
            <person name="Hossen Q.M.M."/>
            <person name="Hossain M.Z."/>
            <person name="Ahmed B."/>
            <person name="Rahim S."/>
            <person name="Rahman M.S."/>
            <person name="Alam M.M."/>
            <person name="Hou S."/>
            <person name="Wan X."/>
            <person name="Saito J.A."/>
            <person name="Alam M."/>
        </authorList>
    </citation>
    <scope>NUCLEOTIDE SEQUENCE [LARGE SCALE GENOMIC DNA]</scope>
    <source>
        <strain evidence="3 4">MS6</strain>
    </source>
</reference>
<dbReference type="HOGENOM" id="CLU_016738_0_0_1"/>
<dbReference type="SMART" id="SM00460">
    <property type="entry name" value="TGc"/>
    <property type="match status" value="1"/>
</dbReference>
<name>K2S089_MACPH</name>
<sequence>MADDPTPIPSLKARIAALNLNESTATPLPVPAKKRPPPPPPANPPPRLSEDGRSQSASSPPQAYAPTNARLIGNQPAAPQPQQKHILPPPSLAAAKDTQPARPSLPPRPSRASQAAPSLPPRRPSEQSIQRKESQESISTIASGRSVGSALSGRTSVTSGTTYGEVSSNRVKAPPFDPSKLPPLPPKRTQEQKDADLLKNDPVRAKYLSRTSNPQSTTTKPQPPSLPSRPSLPARPNTTQNGTDVSRKPRRSALEWGLNRSTEQAPALPASRPGQEPAGSPPPIPLSSRPDLAALQASKPKPNLQSPSCLKCRDFRAVDAHAARFPRTAIPSHDLSWLAHQLTDPFPSHTDKARALFTWLHHNIDYNAAAFFSGNVQPSTPASTLATGLAVCEGYAGLFTALASTVGLESVVVGGHGKGYGYAPLAPGAPVPPFECGHAWNAVRIDGGEWKLIDCCWGAGNVGDGSTQGGYNRHFSPECFYMDNDEFGLKHFPENPRYFFRNDGRPSISWEEYILAPPGANVFGFAAKAGLSETRFLPAVREIRVHDPDPAAPRVVRFQWEKRCPHYDGDALGDGKPYMYFLTIEGRGGSNKQFLPMESDGRFWWLDVERVELGVPGQSVMACVGDKWHGGPDGSGRGVTRAQWEANKYGFKYYNGVAIWKLV</sequence>
<dbReference type="InterPro" id="IPR052557">
    <property type="entry name" value="CAP/Cytokinesis_protein"/>
</dbReference>
<organism evidence="3 4">
    <name type="scientific">Macrophomina phaseolina (strain MS6)</name>
    <name type="common">Charcoal rot fungus</name>
    <dbReference type="NCBI Taxonomy" id="1126212"/>
    <lineage>
        <taxon>Eukaryota</taxon>
        <taxon>Fungi</taxon>
        <taxon>Dikarya</taxon>
        <taxon>Ascomycota</taxon>
        <taxon>Pezizomycotina</taxon>
        <taxon>Dothideomycetes</taxon>
        <taxon>Dothideomycetes incertae sedis</taxon>
        <taxon>Botryosphaeriales</taxon>
        <taxon>Botryosphaeriaceae</taxon>
        <taxon>Macrophomina</taxon>
    </lineage>
</organism>
<comment type="caution">
    <text evidence="3">The sequence shown here is derived from an EMBL/GenBank/DDBJ whole genome shotgun (WGS) entry which is preliminary data.</text>
</comment>
<dbReference type="eggNOG" id="KOG4575">
    <property type="taxonomic scope" value="Eukaryota"/>
</dbReference>
<dbReference type="Gene3D" id="3.10.620.30">
    <property type="match status" value="1"/>
</dbReference>
<evidence type="ECO:0000313" key="3">
    <source>
        <dbReference type="EMBL" id="EKG20393.1"/>
    </source>
</evidence>
<dbReference type="AlphaFoldDB" id="K2S089"/>
<feature type="compositionally biased region" description="Polar residues" evidence="1">
    <location>
        <begin position="152"/>
        <end position="170"/>
    </location>
</feature>
<dbReference type="InParanoid" id="K2S089"/>
<feature type="compositionally biased region" description="Low complexity" evidence="1">
    <location>
        <begin position="211"/>
        <end position="220"/>
    </location>
</feature>
<feature type="compositionally biased region" description="Pro residues" evidence="1">
    <location>
        <begin position="175"/>
        <end position="186"/>
    </location>
</feature>
<feature type="domain" description="Transglutaminase-like" evidence="2">
    <location>
        <begin position="384"/>
        <end position="457"/>
    </location>
</feature>
<dbReference type="InterPro" id="IPR038765">
    <property type="entry name" value="Papain-like_cys_pep_sf"/>
</dbReference>
<dbReference type="OrthoDB" id="6129702at2759"/>
<dbReference type="PANTHER" id="PTHR46333">
    <property type="entry name" value="CYTOKINESIS PROTEIN 3"/>
    <property type="match status" value="1"/>
</dbReference>
<feature type="compositionally biased region" description="Basic and acidic residues" evidence="1">
    <location>
        <begin position="123"/>
        <end position="135"/>
    </location>
</feature>